<dbReference type="SUPFAM" id="SSF46689">
    <property type="entry name" value="Homeodomain-like"/>
    <property type="match status" value="1"/>
</dbReference>
<reference evidence="6 7" key="1">
    <citation type="submission" date="2024-12" db="EMBL/GenBank/DDBJ databases">
        <authorList>
            <person name="Hu S."/>
        </authorList>
    </citation>
    <scope>NUCLEOTIDE SEQUENCE [LARGE SCALE GENOMIC DNA]</scope>
    <source>
        <strain evidence="6 7">P-25</strain>
    </source>
</reference>
<proteinExistence type="predicted"/>
<sequence length="211" mass="24048">MGRKEKDSKQIESVRLRILEAAKDLFLKHGFEATSIRKIAAEINLSPTTIYLYYKDKGDIAYTLHKEGFKLLGQQFVVLQHVSSGFERLKAMGKVYLNFAMQNTDFYQLMFIMKEPMDFIAEKATCEWEEGELAFGALQQTVLDCKSEGYFKGLNENNVALNVWALVHGLCSLKLQGHLDHVAGAHLHVAQDSDLLEEAFETFVMMLDKMK</sequence>
<keyword evidence="2 4" id="KW-0238">DNA-binding</keyword>
<dbReference type="InterPro" id="IPR025996">
    <property type="entry name" value="MT1864/Rv1816-like_C"/>
</dbReference>
<evidence type="ECO:0000259" key="5">
    <source>
        <dbReference type="PROSITE" id="PS50977"/>
    </source>
</evidence>
<dbReference type="InterPro" id="IPR036271">
    <property type="entry name" value="Tet_transcr_reg_TetR-rel_C_sf"/>
</dbReference>
<feature type="domain" description="HTH tetR-type" evidence="5">
    <location>
        <begin position="12"/>
        <end position="72"/>
    </location>
</feature>
<dbReference type="PANTHER" id="PTHR43479">
    <property type="entry name" value="ACREF/ENVCD OPERON REPRESSOR-RELATED"/>
    <property type="match status" value="1"/>
</dbReference>
<keyword evidence="3" id="KW-0804">Transcription</keyword>
<dbReference type="PANTHER" id="PTHR43479:SF11">
    <property type="entry name" value="ACREF_ENVCD OPERON REPRESSOR-RELATED"/>
    <property type="match status" value="1"/>
</dbReference>
<dbReference type="InterPro" id="IPR050624">
    <property type="entry name" value="HTH-type_Tx_Regulator"/>
</dbReference>
<organism evidence="6 7">
    <name type="scientific">Pedobacter helvus</name>
    <dbReference type="NCBI Taxonomy" id="2563444"/>
    <lineage>
        <taxon>Bacteria</taxon>
        <taxon>Pseudomonadati</taxon>
        <taxon>Bacteroidota</taxon>
        <taxon>Sphingobacteriia</taxon>
        <taxon>Sphingobacteriales</taxon>
        <taxon>Sphingobacteriaceae</taxon>
        <taxon>Pedobacter</taxon>
    </lineage>
</organism>
<dbReference type="EMBL" id="SRMP02000024">
    <property type="protein sequence ID" value="MFN0292489.1"/>
    <property type="molecule type" value="Genomic_DNA"/>
</dbReference>
<keyword evidence="1" id="KW-0805">Transcription regulation</keyword>
<dbReference type="Pfam" id="PF00440">
    <property type="entry name" value="TetR_N"/>
    <property type="match status" value="1"/>
</dbReference>
<dbReference type="PROSITE" id="PS50977">
    <property type="entry name" value="HTH_TETR_2"/>
    <property type="match status" value="1"/>
</dbReference>
<dbReference type="Proteomes" id="UP001517367">
    <property type="component" value="Unassembled WGS sequence"/>
</dbReference>
<dbReference type="PRINTS" id="PR00455">
    <property type="entry name" value="HTHTETR"/>
</dbReference>
<evidence type="ECO:0000256" key="1">
    <source>
        <dbReference type="ARBA" id="ARBA00023015"/>
    </source>
</evidence>
<evidence type="ECO:0000313" key="7">
    <source>
        <dbReference type="Proteomes" id="UP001517367"/>
    </source>
</evidence>
<comment type="caution">
    <text evidence="6">The sequence shown here is derived from an EMBL/GenBank/DDBJ whole genome shotgun (WGS) entry which is preliminary data.</text>
</comment>
<accession>A0ABW9JJA4</accession>
<protein>
    <submittedName>
        <fullName evidence="6">TetR/AcrR family transcriptional regulator</fullName>
    </submittedName>
</protein>
<evidence type="ECO:0000313" key="6">
    <source>
        <dbReference type="EMBL" id="MFN0292489.1"/>
    </source>
</evidence>
<dbReference type="Pfam" id="PF13305">
    <property type="entry name" value="TetR_C_33"/>
    <property type="match status" value="1"/>
</dbReference>
<dbReference type="Gene3D" id="1.10.357.10">
    <property type="entry name" value="Tetracycline Repressor, domain 2"/>
    <property type="match status" value="1"/>
</dbReference>
<gene>
    <name evidence="6" type="ORF">E5L68_013880</name>
</gene>
<dbReference type="InterPro" id="IPR001647">
    <property type="entry name" value="HTH_TetR"/>
</dbReference>
<feature type="DNA-binding region" description="H-T-H motif" evidence="4">
    <location>
        <begin position="35"/>
        <end position="54"/>
    </location>
</feature>
<keyword evidence="7" id="KW-1185">Reference proteome</keyword>
<evidence type="ECO:0000256" key="2">
    <source>
        <dbReference type="ARBA" id="ARBA00023125"/>
    </source>
</evidence>
<evidence type="ECO:0000256" key="4">
    <source>
        <dbReference type="PROSITE-ProRule" id="PRU00335"/>
    </source>
</evidence>
<name>A0ABW9JJA4_9SPHI</name>
<dbReference type="SUPFAM" id="SSF48498">
    <property type="entry name" value="Tetracyclin repressor-like, C-terminal domain"/>
    <property type="match status" value="1"/>
</dbReference>
<dbReference type="RefSeq" id="WP_138731069.1">
    <property type="nucleotide sequence ID" value="NZ_SRMP02000024.1"/>
</dbReference>
<evidence type="ECO:0000256" key="3">
    <source>
        <dbReference type="ARBA" id="ARBA00023163"/>
    </source>
</evidence>
<dbReference type="InterPro" id="IPR009057">
    <property type="entry name" value="Homeodomain-like_sf"/>
</dbReference>